<evidence type="ECO:0000313" key="2">
    <source>
        <dbReference type="EMBL" id="CFE50687.1"/>
    </source>
</evidence>
<gene>
    <name evidence="4" type="ORF">ERS007657_03182</name>
    <name evidence="7" type="ORF">ERS007661_04537</name>
    <name evidence="2" type="ORF">ERS007681_04773</name>
    <name evidence="3" type="ORF">ERS007688_02562</name>
    <name evidence="8" type="ORF">ERS007703_05399</name>
    <name evidence="9" type="ORF">ERS007720_05089</name>
    <name evidence="5" type="ORF">ERS027659_03236</name>
    <name evidence="6" type="ORF">ERS027661_04727</name>
</gene>
<accession>A0A0U0UM87</accession>
<dbReference type="AlphaFoldDB" id="A0A0U0UM87"/>
<evidence type="ECO:0000313" key="11">
    <source>
        <dbReference type="Proteomes" id="UP000039217"/>
    </source>
</evidence>
<evidence type="ECO:0000313" key="9">
    <source>
        <dbReference type="EMBL" id="COY04784.1"/>
    </source>
</evidence>
<proteinExistence type="predicted"/>
<evidence type="ECO:0000313" key="8">
    <source>
        <dbReference type="EMBL" id="COX66244.1"/>
    </source>
</evidence>
<sequence>MSDSSTKASAPTRCATSADSRSLSPNRISLVATVSFSLTIATACNARSRSSVRWALVCCTRIEMSCAVSSTWPTVRP</sequence>
<evidence type="ECO:0000313" key="7">
    <source>
        <dbReference type="EMBL" id="CNX23432.1"/>
    </source>
</evidence>
<dbReference type="Proteomes" id="UP000048289">
    <property type="component" value="Unassembled WGS sequence"/>
</dbReference>
<evidence type="ECO:0000313" key="13">
    <source>
        <dbReference type="Proteomes" id="UP000046680"/>
    </source>
</evidence>
<dbReference type="Proteomes" id="UP000049023">
    <property type="component" value="Unassembled WGS sequence"/>
</dbReference>
<dbReference type="Proteomes" id="UP000038802">
    <property type="component" value="Unassembled WGS sequence"/>
</dbReference>
<dbReference type="EMBL" id="CFOE01001405">
    <property type="protein sequence ID" value="CFE50687.1"/>
    <property type="molecule type" value="Genomic_DNA"/>
</dbReference>
<dbReference type="EMBL" id="CSAJ01001515">
    <property type="protein sequence ID" value="COY04784.1"/>
    <property type="molecule type" value="Genomic_DNA"/>
</dbReference>
<evidence type="ECO:0000313" key="14">
    <source>
        <dbReference type="Proteomes" id="UP000046947"/>
    </source>
</evidence>
<evidence type="ECO:0000313" key="5">
    <source>
        <dbReference type="EMBL" id="CKS53480.1"/>
    </source>
</evidence>
<feature type="region of interest" description="Disordered" evidence="1">
    <location>
        <begin position="1"/>
        <end position="21"/>
    </location>
</feature>
<dbReference type="Proteomes" id="UP000046680">
    <property type="component" value="Unassembled WGS sequence"/>
</dbReference>
<dbReference type="EMBL" id="CFOH01000439">
    <property type="protein sequence ID" value="CFE56868.1"/>
    <property type="molecule type" value="Genomic_DNA"/>
</dbReference>
<dbReference type="EMBL" id="CSAE01001473">
    <property type="protein sequence ID" value="COX66244.1"/>
    <property type="molecule type" value="Genomic_DNA"/>
</dbReference>
<evidence type="ECO:0000313" key="15">
    <source>
        <dbReference type="Proteomes" id="UP000048289"/>
    </source>
</evidence>
<organism evidence="8 10">
    <name type="scientific">Mycobacterium tuberculosis</name>
    <dbReference type="NCBI Taxonomy" id="1773"/>
    <lineage>
        <taxon>Bacteria</taxon>
        <taxon>Bacillati</taxon>
        <taxon>Actinomycetota</taxon>
        <taxon>Actinomycetes</taxon>
        <taxon>Mycobacteriales</taxon>
        <taxon>Mycobacteriaceae</taxon>
        <taxon>Mycobacterium</taxon>
        <taxon>Mycobacterium tuberculosis complex</taxon>
    </lineage>
</organism>
<name>A0A0U0UM87_MYCTX</name>
<dbReference type="Proteomes" id="UP000046947">
    <property type="component" value="Unassembled WGS sequence"/>
</dbReference>
<protein>
    <submittedName>
        <fullName evidence="8">Uncharacterized protein</fullName>
    </submittedName>
</protein>
<evidence type="ECO:0000313" key="16">
    <source>
        <dbReference type="Proteomes" id="UP000049023"/>
    </source>
</evidence>
<evidence type="ECO:0000313" key="3">
    <source>
        <dbReference type="EMBL" id="CFE56868.1"/>
    </source>
</evidence>
<evidence type="ECO:0000313" key="6">
    <source>
        <dbReference type="EMBL" id="CKT77152.1"/>
    </source>
</evidence>
<reference evidence="8" key="2">
    <citation type="submission" date="2015-03" db="EMBL/GenBank/DDBJ databases">
        <authorList>
            <person name="Murphy D."/>
        </authorList>
    </citation>
    <scope>NUCLEOTIDE SEQUENCE [LARGE SCALE GENOMIC DNA]</scope>
    <source>
        <strain evidence="8">K00500041</strain>
    </source>
</reference>
<dbReference type="Proteomes" id="UP000050164">
    <property type="component" value="Unassembled WGS sequence"/>
</dbReference>
<dbReference type="EMBL" id="CGCX01001444">
    <property type="protein sequence ID" value="CFR94862.1"/>
    <property type="molecule type" value="Genomic_DNA"/>
</dbReference>
<dbReference type="EMBL" id="CQQC01002840">
    <property type="protein sequence ID" value="CNX23432.1"/>
    <property type="molecule type" value="Genomic_DNA"/>
</dbReference>
<dbReference type="Proteomes" id="UP000039217">
    <property type="component" value="Unassembled WGS sequence"/>
</dbReference>
<dbReference type="EMBL" id="CNFT01000903">
    <property type="protein sequence ID" value="CKS53480.1"/>
    <property type="molecule type" value="Genomic_DNA"/>
</dbReference>
<dbReference type="EMBL" id="CNFU01001798">
    <property type="protein sequence ID" value="CKT77152.1"/>
    <property type="molecule type" value="Genomic_DNA"/>
</dbReference>
<evidence type="ECO:0000256" key="1">
    <source>
        <dbReference type="SAM" id="MobiDB-lite"/>
    </source>
</evidence>
<reference evidence="10 11" key="1">
    <citation type="submission" date="2015-03" db="EMBL/GenBank/DDBJ databases">
        <authorList>
            <consortium name="Pathogen Informatics"/>
        </authorList>
    </citation>
    <scope>NUCLEOTIDE SEQUENCE [LARGE SCALE GENOMIC DNA]</scope>
    <source>
        <strain evidence="5 17">Bir 185</strain>
        <strain evidence="6 16">Bir 187</strain>
        <strain evidence="4 13">C09601061</strain>
        <strain evidence="7 11">D00501624</strain>
        <strain evidence="2 15">G09901357</strain>
        <strain evidence="3 14">H09601792</strain>
        <strain evidence="10">K00500041</strain>
        <strain evidence="9 12">M09401471</strain>
    </source>
</reference>
<evidence type="ECO:0000313" key="10">
    <source>
        <dbReference type="Proteomes" id="UP000038802"/>
    </source>
</evidence>
<evidence type="ECO:0000313" key="12">
    <source>
        <dbReference type="Proteomes" id="UP000044938"/>
    </source>
</evidence>
<evidence type="ECO:0000313" key="17">
    <source>
        <dbReference type="Proteomes" id="UP000050164"/>
    </source>
</evidence>
<evidence type="ECO:0000313" key="4">
    <source>
        <dbReference type="EMBL" id="CFR94862.1"/>
    </source>
</evidence>
<dbReference type="Proteomes" id="UP000044938">
    <property type="component" value="Unassembled WGS sequence"/>
</dbReference>